<dbReference type="InterPro" id="IPR007889">
    <property type="entry name" value="HTH_Psq"/>
</dbReference>
<dbReference type="PANTHER" id="PTHR19303:SF62">
    <property type="entry name" value="HTH CENPB-TYPE DOMAIN-CONTAINING PROTEIN-RELATED"/>
    <property type="match status" value="1"/>
</dbReference>
<organism evidence="6 7">
    <name type="scientific">Aspergillus cristatus</name>
    <name type="common">Chinese Fuzhuan brick tea-fermentation fungus</name>
    <name type="synonym">Eurotium cristatum</name>
    <dbReference type="NCBI Taxonomy" id="573508"/>
    <lineage>
        <taxon>Eukaryota</taxon>
        <taxon>Fungi</taxon>
        <taxon>Dikarya</taxon>
        <taxon>Ascomycota</taxon>
        <taxon>Pezizomycotina</taxon>
        <taxon>Eurotiomycetes</taxon>
        <taxon>Eurotiomycetidae</taxon>
        <taxon>Eurotiales</taxon>
        <taxon>Aspergillaceae</taxon>
        <taxon>Aspergillus</taxon>
        <taxon>Aspergillus subgen. Aspergillus</taxon>
    </lineage>
</organism>
<protein>
    <recommendedName>
        <fullName evidence="5">HTH CENPB-type domain-containing protein</fullName>
    </recommendedName>
</protein>
<dbReference type="EMBL" id="JXNT01000019">
    <property type="protein sequence ID" value="ODM14983.1"/>
    <property type="molecule type" value="Genomic_DNA"/>
</dbReference>
<proteinExistence type="predicted"/>
<dbReference type="VEuPathDB" id="FungiDB:SI65_09478"/>
<accession>A0A1E3B209</accession>
<dbReference type="Pfam" id="PF05225">
    <property type="entry name" value="HTH_psq"/>
    <property type="match status" value="1"/>
</dbReference>
<name>A0A1E3B209_ASPCR</name>
<dbReference type="GO" id="GO:0003677">
    <property type="term" value="F:DNA binding"/>
    <property type="evidence" value="ECO:0007669"/>
    <property type="project" value="UniProtKB-KW"/>
</dbReference>
<dbReference type="AlphaFoldDB" id="A0A1E3B209"/>
<reference evidence="6 7" key="1">
    <citation type="journal article" date="2016" name="BMC Genomics">
        <title>Comparative genomic and transcriptomic analyses of the Fuzhuan brick tea-fermentation fungus Aspergillus cristatus.</title>
        <authorList>
            <person name="Ge Y."/>
            <person name="Wang Y."/>
            <person name="Liu Y."/>
            <person name="Tan Y."/>
            <person name="Ren X."/>
            <person name="Zhang X."/>
            <person name="Hyde K.D."/>
            <person name="Liu Y."/>
            <person name="Liu Z."/>
        </authorList>
    </citation>
    <scope>NUCLEOTIDE SEQUENCE [LARGE SCALE GENOMIC DNA]</scope>
    <source>
        <strain evidence="6 7">GZAAS20.1005</strain>
    </source>
</reference>
<evidence type="ECO:0000256" key="2">
    <source>
        <dbReference type="ARBA" id="ARBA00023125"/>
    </source>
</evidence>
<dbReference type="Pfam" id="PF03184">
    <property type="entry name" value="DDE_1"/>
    <property type="match status" value="1"/>
</dbReference>
<dbReference type="Gene3D" id="1.10.10.60">
    <property type="entry name" value="Homeodomain-like"/>
    <property type="match status" value="1"/>
</dbReference>
<evidence type="ECO:0000256" key="4">
    <source>
        <dbReference type="SAM" id="MobiDB-lite"/>
    </source>
</evidence>
<dbReference type="GO" id="GO:0005634">
    <property type="term" value="C:nucleus"/>
    <property type="evidence" value="ECO:0007669"/>
    <property type="project" value="UniProtKB-SubCell"/>
</dbReference>
<dbReference type="Pfam" id="PF03221">
    <property type="entry name" value="HTH_Tnp_Tc5"/>
    <property type="match status" value="1"/>
</dbReference>
<keyword evidence="2" id="KW-0238">DNA-binding</keyword>
<feature type="region of interest" description="Disordered" evidence="4">
    <location>
        <begin position="498"/>
        <end position="526"/>
    </location>
</feature>
<comment type="subcellular location">
    <subcellularLocation>
        <location evidence="1">Nucleus</location>
    </subcellularLocation>
</comment>
<feature type="region of interest" description="Disordered" evidence="4">
    <location>
        <begin position="386"/>
        <end position="406"/>
    </location>
</feature>
<dbReference type="PANTHER" id="PTHR19303">
    <property type="entry name" value="TRANSPOSON"/>
    <property type="match status" value="1"/>
</dbReference>
<keyword evidence="3" id="KW-0539">Nucleus</keyword>
<gene>
    <name evidence="6" type="ORF">SI65_09478</name>
</gene>
<dbReference type="InterPro" id="IPR009057">
    <property type="entry name" value="Homeodomain-like_sf"/>
</dbReference>
<feature type="domain" description="HTH CENPB-type" evidence="5">
    <location>
        <begin position="60"/>
        <end position="132"/>
    </location>
</feature>
<keyword evidence="7" id="KW-1185">Reference proteome</keyword>
<feature type="compositionally biased region" description="Polar residues" evidence="4">
    <location>
        <begin position="498"/>
        <end position="517"/>
    </location>
</feature>
<dbReference type="SMART" id="SM00674">
    <property type="entry name" value="CENPB"/>
    <property type="match status" value="1"/>
</dbReference>
<dbReference type="InterPro" id="IPR006600">
    <property type="entry name" value="HTH_CenpB_DNA-bd_dom"/>
</dbReference>
<comment type="caution">
    <text evidence="6">The sequence shown here is derived from an EMBL/GenBank/DDBJ whole genome shotgun (WGS) entry which is preliminary data.</text>
</comment>
<dbReference type="SUPFAM" id="SSF46689">
    <property type="entry name" value="Homeodomain-like"/>
    <property type="match status" value="1"/>
</dbReference>
<evidence type="ECO:0000313" key="7">
    <source>
        <dbReference type="Proteomes" id="UP000094569"/>
    </source>
</evidence>
<dbReference type="InterPro" id="IPR050863">
    <property type="entry name" value="CenT-Element_Derived"/>
</dbReference>
<evidence type="ECO:0000313" key="6">
    <source>
        <dbReference type="EMBL" id="ODM14983.1"/>
    </source>
</evidence>
<evidence type="ECO:0000256" key="1">
    <source>
        <dbReference type="ARBA" id="ARBA00004123"/>
    </source>
</evidence>
<dbReference type="PROSITE" id="PS51253">
    <property type="entry name" value="HTH_CENPB"/>
    <property type="match status" value="1"/>
</dbReference>
<evidence type="ECO:0000259" key="5">
    <source>
        <dbReference type="PROSITE" id="PS51253"/>
    </source>
</evidence>
<dbReference type="Proteomes" id="UP000094569">
    <property type="component" value="Unassembled WGS sequence"/>
</dbReference>
<dbReference type="OrthoDB" id="4457643at2759"/>
<evidence type="ECO:0000256" key="3">
    <source>
        <dbReference type="ARBA" id="ARBA00023242"/>
    </source>
</evidence>
<dbReference type="InterPro" id="IPR004875">
    <property type="entry name" value="DDE_SF_endonuclease_dom"/>
</dbReference>
<sequence>MPPKSRAKIKDQVEQEGRVLLAISSLRKKEITNIREAARLYDVPRTTLQRRLNGSTNRAEKQANGLKLTKEEEESLVQWILSMDQRGAAPRPSHVQDMANILLSNRGSSNVQPIGQNWVYKFIKRHNQLKTKFSRRYNYQRAKCEDPKLIKEWFDRVQIIIMQYGIAYEDIYNFDETGFAMGLIATARNWVYKFIKRHNQLKTKFSRRYNYQRAKCEDPKLIKEWFDRVQIIIMQYGIAYEDIYNFDETGFAMGLIATARVVTRAETVGRPALLQPGNREWVTAIECVNAMGMGSASMHCIQGKISYPGLPLDVGCFAVLKRTYGRLVEEKMRQRINHIDKLDFLSAYPQARKEAFKMDNIKNGFMAAGLVPYNPERVLTQLNIYLKTPTPPGSQSTNSDPKTPHNLKQLEKQASTIKKLLKRRSNSPPTPTKSAMDQLVKGCQMAMNSATILAKENHDLRAANERQQQKRKRSNRQIAYTGGLSVQEAHGIIQSENNAQEASTTIPGGPASATNQPPVRAPPRCSDCRIIGHRRLQCPNRNRA</sequence>